<gene>
    <name evidence="2" type="ORF">A3860_18385</name>
</gene>
<protein>
    <recommendedName>
        <fullName evidence="4">Peptidase C-terminal archaeal/bacterial domain-containing protein</fullName>
    </recommendedName>
</protein>
<evidence type="ECO:0000313" key="2">
    <source>
        <dbReference type="EMBL" id="OQP64730.1"/>
    </source>
</evidence>
<keyword evidence="1" id="KW-0732">Signal</keyword>
<name>A0A1V9G2C1_9BACT</name>
<dbReference type="EMBL" id="LVYD01000041">
    <property type="protein sequence ID" value="OQP64730.1"/>
    <property type="molecule type" value="Genomic_DNA"/>
</dbReference>
<accession>A0A1V9G2C1</accession>
<feature type="signal peptide" evidence="1">
    <location>
        <begin position="1"/>
        <end position="19"/>
    </location>
</feature>
<dbReference type="InterPro" id="IPR013783">
    <property type="entry name" value="Ig-like_fold"/>
</dbReference>
<dbReference type="AlphaFoldDB" id="A0A1V9G2C1"/>
<dbReference type="STRING" id="1703345.A3860_18385"/>
<dbReference type="GO" id="GO:0008237">
    <property type="term" value="F:metallopeptidase activity"/>
    <property type="evidence" value="ECO:0007669"/>
    <property type="project" value="InterPro"/>
</dbReference>
<dbReference type="OrthoDB" id="954626at2"/>
<sequence>MKTIYTVLFALTVASGINAQVPLLNSYVAARATIYLDFDGQYVTGTSWNWSGAIDAQPSGFTTDQMIEIFNRVSEDYRVFNINITTDSTVYKAAPVNQRTRVIITPTYEWYGRVGGISFVGSFSWGDNTPAWVFSGLLGNNPKYVAEAASHEAGHTLGLQHQSAYTTSCSKTEYNPGTGSGEISWAPIMGIGYYKNLTTWHFGTNTYGCNYYQDDMAIISNATNNFGYRTDDIGNMHTNATTVGFTSTGFTTTGLINSGTDKDVFRFTLATPTYVHMNAVPQNVGAQGTIVYSGANLDIRLSLLDDKGDTLSVYSPDNMTNAMVDSNLNAGTYYVVIEGTANANVVKSESLGYYSLAASPISILPIHRLSLSGRSANGMHDLSWTFEADETIKQIEIQNSKDGVHFDALSQVSSTTRNFSWKPLTDNAPYYRIRVVTAKDEKSYYSNIITLRDRGDDKATARVMSTMVSNSIIVNADKECKYQVLDGTGRLLQRGQLIAGTNNIDITTAQKGLILLRIQGDVEISTLKLIKQ</sequence>
<dbReference type="Gene3D" id="2.60.40.10">
    <property type="entry name" value="Immunoglobulins"/>
    <property type="match status" value="1"/>
</dbReference>
<dbReference type="RefSeq" id="WP_081146542.1">
    <property type="nucleotide sequence ID" value="NZ_LVYD01000041.1"/>
</dbReference>
<dbReference type="Gene3D" id="2.60.120.380">
    <property type="match status" value="1"/>
</dbReference>
<evidence type="ECO:0000256" key="1">
    <source>
        <dbReference type="SAM" id="SignalP"/>
    </source>
</evidence>
<keyword evidence="3" id="KW-1185">Reference proteome</keyword>
<evidence type="ECO:0008006" key="4">
    <source>
        <dbReference type="Google" id="ProtNLM"/>
    </source>
</evidence>
<evidence type="ECO:0000313" key="3">
    <source>
        <dbReference type="Proteomes" id="UP000192796"/>
    </source>
</evidence>
<dbReference type="SUPFAM" id="SSF55486">
    <property type="entry name" value="Metalloproteases ('zincins'), catalytic domain"/>
    <property type="match status" value="1"/>
</dbReference>
<feature type="chain" id="PRO_5013365852" description="Peptidase C-terminal archaeal/bacterial domain-containing protein" evidence="1">
    <location>
        <begin position="20"/>
        <end position="532"/>
    </location>
</feature>
<proteinExistence type="predicted"/>
<comment type="caution">
    <text evidence="2">The sequence shown here is derived from an EMBL/GenBank/DDBJ whole genome shotgun (WGS) entry which is preliminary data.</text>
</comment>
<organism evidence="2 3">
    <name type="scientific">Niastella vici</name>
    <dbReference type="NCBI Taxonomy" id="1703345"/>
    <lineage>
        <taxon>Bacteria</taxon>
        <taxon>Pseudomonadati</taxon>
        <taxon>Bacteroidota</taxon>
        <taxon>Chitinophagia</taxon>
        <taxon>Chitinophagales</taxon>
        <taxon>Chitinophagaceae</taxon>
        <taxon>Niastella</taxon>
    </lineage>
</organism>
<dbReference type="Gene3D" id="3.40.390.10">
    <property type="entry name" value="Collagenase (Catalytic Domain)"/>
    <property type="match status" value="1"/>
</dbReference>
<dbReference type="Proteomes" id="UP000192796">
    <property type="component" value="Unassembled WGS sequence"/>
</dbReference>
<dbReference type="InterPro" id="IPR024079">
    <property type="entry name" value="MetalloPept_cat_dom_sf"/>
</dbReference>
<reference evidence="2 3" key="1">
    <citation type="submission" date="2016-03" db="EMBL/GenBank/DDBJ databases">
        <title>Niastella vici sp. nov., isolated from farmland soil.</title>
        <authorList>
            <person name="Chen L."/>
            <person name="Wang D."/>
            <person name="Yang S."/>
            <person name="Wang G."/>
        </authorList>
    </citation>
    <scope>NUCLEOTIDE SEQUENCE [LARGE SCALE GENOMIC DNA]</scope>
    <source>
        <strain evidence="2 3">DJ57</strain>
    </source>
</reference>
<dbReference type="SUPFAM" id="SSF89260">
    <property type="entry name" value="Collagen-binding domain"/>
    <property type="match status" value="1"/>
</dbReference>